<gene>
    <name evidence="1" type="ordered locus">MGMSRv2__2414</name>
</gene>
<sequence>MIFSCGKRAPILSSAKGSSVPMTVLRDNLAPLTGKQRGQISLLEARRSNNYSDIAKTFPLST</sequence>
<protein>
    <submittedName>
        <fullName evidence="1">Uncharacterized protein</fullName>
    </submittedName>
</protein>
<dbReference type="Proteomes" id="UP000018922">
    <property type="component" value="Chromosome I"/>
</dbReference>
<accession>V6F2F1</accession>
<organism evidence="1 2">
    <name type="scientific">Magnetospirillum gryphiswaldense (strain DSM 6361 / JCM 21280 / NBRC 15271 / MSR-1)</name>
    <dbReference type="NCBI Taxonomy" id="431944"/>
    <lineage>
        <taxon>Bacteria</taxon>
        <taxon>Pseudomonadati</taxon>
        <taxon>Pseudomonadota</taxon>
        <taxon>Alphaproteobacteria</taxon>
        <taxon>Rhodospirillales</taxon>
        <taxon>Rhodospirillaceae</taxon>
        <taxon>Magnetospirillum</taxon>
    </lineage>
</organism>
<evidence type="ECO:0000313" key="2">
    <source>
        <dbReference type="Proteomes" id="UP000018922"/>
    </source>
</evidence>
<proteinExistence type="predicted"/>
<evidence type="ECO:0000313" key="1">
    <source>
        <dbReference type="EMBL" id="CDK99629.1"/>
    </source>
</evidence>
<dbReference type="EMBL" id="HG794546">
    <property type="protein sequence ID" value="CDK99629.1"/>
    <property type="molecule type" value="Genomic_DNA"/>
</dbReference>
<name>V6F2F1_MAGGM</name>
<dbReference type="AlphaFoldDB" id="V6F2F1"/>
<keyword evidence="2" id="KW-1185">Reference proteome</keyword>
<dbReference type="HOGENOM" id="CLU_2898903_0_0_5"/>
<dbReference type="KEGG" id="mgy:MGMSRv2__2414"/>
<reference evidence="1 2" key="1">
    <citation type="journal article" date="2014" name="Genome Announc.">
        <title>Complete genome sequence of Magnetospirillum gryphiswaldense MSR-1.</title>
        <authorList>
            <person name="Wang X."/>
            <person name="Wang Q."/>
            <person name="Zhang W."/>
            <person name="Wang Y."/>
            <person name="Li L."/>
            <person name="Wen T."/>
            <person name="Zhang T."/>
            <person name="Zhang Y."/>
            <person name="Xu J."/>
            <person name="Hu J."/>
            <person name="Li S."/>
            <person name="Liu L."/>
            <person name="Liu J."/>
            <person name="Jiang W."/>
            <person name="Tian J."/>
            <person name="Li Y."/>
            <person name="Schuler D."/>
            <person name="Wang L."/>
            <person name="Li J."/>
        </authorList>
    </citation>
    <scope>NUCLEOTIDE SEQUENCE [LARGE SCALE GENOMIC DNA]</scope>
    <source>
        <strain evidence="2">DSM 6361 / JCM 21280 / NBRC 15271 / MSR-1</strain>
    </source>
</reference>